<dbReference type="Proteomes" id="UP000020406">
    <property type="component" value="Unassembled WGS sequence"/>
</dbReference>
<dbReference type="PATRIC" id="fig|1444770.3.peg.211"/>
<evidence type="ECO:0000313" key="4">
    <source>
        <dbReference type="EMBL" id="MCD8472673.1"/>
    </source>
</evidence>
<dbReference type="InterPro" id="IPR050570">
    <property type="entry name" value="Cell_wall_metabolism_enzyme"/>
</dbReference>
<gene>
    <name evidence="3" type="ORF">AF72_00890</name>
    <name evidence="4" type="ORF">LPH55_04110</name>
</gene>
<dbReference type="SUPFAM" id="SSF51261">
    <property type="entry name" value="Duplicated hybrid motif"/>
    <property type="match status" value="1"/>
</dbReference>
<evidence type="ECO:0000256" key="1">
    <source>
        <dbReference type="SAM" id="SignalP"/>
    </source>
</evidence>
<dbReference type="Proteomes" id="UP001430701">
    <property type="component" value="Unassembled WGS sequence"/>
</dbReference>
<evidence type="ECO:0000313" key="5">
    <source>
        <dbReference type="Proteomes" id="UP000020406"/>
    </source>
</evidence>
<dbReference type="GO" id="GO:0004222">
    <property type="term" value="F:metalloendopeptidase activity"/>
    <property type="evidence" value="ECO:0007669"/>
    <property type="project" value="TreeGrafter"/>
</dbReference>
<dbReference type="EMBL" id="JAJPPU010000002">
    <property type="protein sequence ID" value="MCD8472673.1"/>
    <property type="molecule type" value="Genomic_DNA"/>
</dbReference>
<comment type="caution">
    <text evidence="3">The sequence shown here is derived from an EMBL/GenBank/DDBJ whole genome shotgun (WGS) entry which is preliminary data.</text>
</comment>
<dbReference type="eggNOG" id="COG0739">
    <property type="taxonomic scope" value="Bacteria"/>
</dbReference>
<reference evidence="4" key="2">
    <citation type="submission" date="2021-11" db="EMBL/GenBank/DDBJ databases">
        <title>Genome sequence of Xylella taiwanensis PLS432.</title>
        <authorList>
            <person name="Weng L.-W."/>
            <person name="Su C.-C."/>
            <person name="Tsai C.-W."/>
            <person name="Kuo C.-H."/>
        </authorList>
    </citation>
    <scope>NUCLEOTIDE SEQUENCE</scope>
    <source>
        <strain evidence="4">PLS432</strain>
    </source>
</reference>
<dbReference type="InterPro" id="IPR011055">
    <property type="entry name" value="Dup_hybrid_motif"/>
</dbReference>
<accession>Z9JN06</accession>
<sequence length="290" mass="30927">MPSPRFHLPAVVVIAMIATPVTAQHRPDWRTTLWPRSAVSTTSCTAAPNAWLDLRRNGDSYTAQASNPLAGPAQVRLIATGSVPLQAAPALPSTALLRPGQCIALAYLYPSKDTLQQGVDVHLEVVPGDPSGYADGSVYRVPFDTTPIRIDQGFGGLFSHQDDANYYALDFALPKGTPILAARAGLVMEVQTGFQEATANGRHAGGGNLVRILHEDGSMAVYAHLSPDGIAVHQGDRVTTGQCLGLSGNTGFSTAPHLHFAVQLNRNLHLVSVPFRMASPLGELRFPRKQ</sequence>
<dbReference type="CDD" id="cd12797">
    <property type="entry name" value="M23_peptidase"/>
    <property type="match status" value="1"/>
</dbReference>
<dbReference type="Pfam" id="PF01551">
    <property type="entry name" value="Peptidase_M23"/>
    <property type="match status" value="1"/>
</dbReference>
<name>Z9JN06_9GAMM</name>
<keyword evidence="6" id="KW-1185">Reference proteome</keyword>
<dbReference type="AlphaFoldDB" id="Z9JN06"/>
<feature type="chain" id="PRO_5004991226" evidence="1">
    <location>
        <begin position="24"/>
        <end position="290"/>
    </location>
</feature>
<keyword evidence="1" id="KW-0732">Signal</keyword>
<dbReference type="PANTHER" id="PTHR21666:SF294">
    <property type="entry name" value="PEPTIDASE M23"/>
    <property type="match status" value="1"/>
</dbReference>
<organism evidence="3 5">
    <name type="scientific">Xylella taiwanensis</name>
    <dbReference type="NCBI Taxonomy" id="1444770"/>
    <lineage>
        <taxon>Bacteria</taxon>
        <taxon>Pseudomonadati</taxon>
        <taxon>Pseudomonadota</taxon>
        <taxon>Gammaproteobacteria</taxon>
        <taxon>Lysobacterales</taxon>
        <taxon>Lysobacteraceae</taxon>
        <taxon>Xylella</taxon>
    </lineage>
</organism>
<dbReference type="PANTHER" id="PTHR21666">
    <property type="entry name" value="PEPTIDASE-RELATED"/>
    <property type="match status" value="1"/>
</dbReference>
<protein>
    <submittedName>
        <fullName evidence="3 4">Peptidase</fullName>
    </submittedName>
</protein>
<reference evidence="3 5" key="1">
    <citation type="journal article" date="2014" name="Genome Announc.">
        <title>Draft Genome Sequence of Xylella fastidiosa Pear Leaf Scorch Strain in Taiwan.</title>
        <authorList>
            <person name="Su C.C."/>
            <person name="Deng W.L."/>
            <person name="Jan F.J."/>
            <person name="Chang C.J."/>
            <person name="Huang H."/>
            <person name="Chen J."/>
        </authorList>
    </citation>
    <scope>NUCLEOTIDE SEQUENCE [LARGE SCALE GENOMIC DNA]</scope>
    <source>
        <strain evidence="3 5">PLS229</strain>
    </source>
</reference>
<dbReference type="Gene3D" id="2.70.70.10">
    <property type="entry name" value="Glucose Permease (Domain IIA)"/>
    <property type="match status" value="1"/>
</dbReference>
<dbReference type="InterPro" id="IPR016047">
    <property type="entry name" value="M23ase_b-sheet_dom"/>
</dbReference>
<feature type="domain" description="M23ase beta-sheet core" evidence="2">
    <location>
        <begin position="167"/>
        <end position="266"/>
    </location>
</feature>
<dbReference type="KEGG" id="xtw:AB672_11210"/>
<dbReference type="STRING" id="1444770.AF72_00890"/>
<evidence type="ECO:0000259" key="2">
    <source>
        <dbReference type="Pfam" id="PF01551"/>
    </source>
</evidence>
<dbReference type="RefSeq" id="WP_038269928.1">
    <property type="nucleotide sequence ID" value="NZ_CP053627.1"/>
</dbReference>
<dbReference type="OrthoDB" id="9809488at2"/>
<feature type="signal peptide" evidence="1">
    <location>
        <begin position="1"/>
        <end position="23"/>
    </location>
</feature>
<proteinExistence type="predicted"/>
<evidence type="ECO:0000313" key="6">
    <source>
        <dbReference type="Proteomes" id="UP001430701"/>
    </source>
</evidence>
<dbReference type="EMBL" id="JDSQ01000001">
    <property type="protein sequence ID" value="EWS79393.1"/>
    <property type="molecule type" value="Genomic_DNA"/>
</dbReference>
<dbReference type="GeneID" id="68901863"/>
<evidence type="ECO:0000313" key="3">
    <source>
        <dbReference type="EMBL" id="EWS79393.1"/>
    </source>
</evidence>